<dbReference type="SUPFAM" id="SSF54909">
    <property type="entry name" value="Dimeric alpha+beta barrel"/>
    <property type="match status" value="1"/>
</dbReference>
<dbReference type="Pfam" id="PF03992">
    <property type="entry name" value="ABM"/>
    <property type="match status" value="1"/>
</dbReference>
<evidence type="ECO:0000313" key="3">
    <source>
        <dbReference type="Proteomes" id="UP000612893"/>
    </source>
</evidence>
<evidence type="ECO:0000313" key="2">
    <source>
        <dbReference type="EMBL" id="MBJ7599495.1"/>
    </source>
</evidence>
<dbReference type="Gene3D" id="3.30.70.100">
    <property type="match status" value="1"/>
</dbReference>
<gene>
    <name evidence="2" type="ORF">JF922_15630</name>
</gene>
<organism evidence="2 3">
    <name type="scientific">Candidatus Nephthysia bennettiae</name>
    <dbReference type="NCBI Taxonomy" id="3127016"/>
    <lineage>
        <taxon>Bacteria</taxon>
        <taxon>Bacillati</taxon>
        <taxon>Candidatus Dormiibacterota</taxon>
        <taxon>Candidatus Dormibacteria</taxon>
        <taxon>Candidatus Dormibacterales</taxon>
        <taxon>Candidatus Dormibacteraceae</taxon>
        <taxon>Candidatus Nephthysia</taxon>
    </lineage>
</organism>
<dbReference type="InterPro" id="IPR007138">
    <property type="entry name" value="ABM_dom"/>
</dbReference>
<keyword evidence="2" id="KW-0503">Monooxygenase</keyword>
<reference evidence="2" key="1">
    <citation type="submission" date="2020-10" db="EMBL/GenBank/DDBJ databases">
        <title>Ca. Dormibacterota MAGs.</title>
        <authorList>
            <person name="Montgomery K."/>
        </authorList>
    </citation>
    <scope>NUCLEOTIDE SEQUENCE [LARGE SCALE GENOMIC DNA]</scope>
    <source>
        <strain evidence="2">SC8812_S17_10</strain>
    </source>
</reference>
<name>A0A934N3S3_9BACT</name>
<keyword evidence="3" id="KW-1185">Reference proteome</keyword>
<dbReference type="AlphaFoldDB" id="A0A934N3S3"/>
<proteinExistence type="predicted"/>
<keyword evidence="2" id="KW-0560">Oxidoreductase</keyword>
<dbReference type="InterPro" id="IPR011008">
    <property type="entry name" value="Dimeric_a/b-barrel"/>
</dbReference>
<feature type="domain" description="ABM" evidence="1">
    <location>
        <begin position="2"/>
        <end position="92"/>
    </location>
</feature>
<dbReference type="Proteomes" id="UP000612893">
    <property type="component" value="Unassembled WGS sequence"/>
</dbReference>
<dbReference type="EMBL" id="JAEKNR010000155">
    <property type="protein sequence ID" value="MBJ7599495.1"/>
    <property type="molecule type" value="Genomic_DNA"/>
</dbReference>
<dbReference type="RefSeq" id="WP_338203005.1">
    <property type="nucleotide sequence ID" value="NZ_JAEKNR010000155.1"/>
</dbReference>
<accession>A0A934N3S3</accession>
<evidence type="ECO:0000259" key="1">
    <source>
        <dbReference type="PROSITE" id="PS51725"/>
    </source>
</evidence>
<dbReference type="PROSITE" id="PS51725">
    <property type="entry name" value="ABM"/>
    <property type="match status" value="1"/>
</dbReference>
<comment type="caution">
    <text evidence="2">The sequence shown here is derived from an EMBL/GenBank/DDBJ whole genome shotgun (WGS) entry which is preliminary data.</text>
</comment>
<protein>
    <submittedName>
        <fullName evidence="2">Antibiotic biosynthesis monooxygenase</fullName>
    </submittedName>
</protein>
<dbReference type="GO" id="GO:0004497">
    <property type="term" value="F:monooxygenase activity"/>
    <property type="evidence" value="ECO:0007669"/>
    <property type="project" value="UniProtKB-KW"/>
</dbReference>
<sequence>MVIIYAEIDVDPAGQHETLANSVAFANESLGERGCIGYLFTLDSQKPGLMYVLERWENDEDLEAHMHTARSADFAKWMTGVARKVRVNRYTVSDDKSDSFRQASTELMGDSVET</sequence>